<evidence type="ECO:0000256" key="1">
    <source>
        <dbReference type="SAM" id="Phobius"/>
    </source>
</evidence>
<evidence type="ECO:0000313" key="3">
    <source>
        <dbReference type="EMBL" id="RAZ91651.1"/>
    </source>
</evidence>
<keyword evidence="4" id="KW-1185">Reference proteome</keyword>
<feature type="transmembrane region" description="Helical" evidence="1">
    <location>
        <begin position="109"/>
        <end position="126"/>
    </location>
</feature>
<reference evidence="4" key="1">
    <citation type="submission" date="2018-06" db="EMBL/GenBank/DDBJ databases">
        <authorList>
            <person name="Helene L.C."/>
            <person name="Dall'Agnol R."/>
            <person name="Delamuta J.R."/>
            <person name="Hungria M."/>
        </authorList>
    </citation>
    <scope>NUCLEOTIDE SEQUENCE [LARGE SCALE GENOMIC DNA]</scope>
    <source>
        <strain evidence="4">AC99b</strain>
    </source>
</reference>
<protein>
    <submittedName>
        <fullName evidence="3">EamA/RhaT family transporter</fullName>
    </submittedName>
</protein>
<organism evidence="3 4">
    <name type="scientific">Mesorhizobium hawassense</name>
    <dbReference type="NCBI Taxonomy" id="1209954"/>
    <lineage>
        <taxon>Bacteria</taxon>
        <taxon>Pseudomonadati</taxon>
        <taxon>Pseudomonadota</taxon>
        <taxon>Alphaproteobacteria</taxon>
        <taxon>Hyphomicrobiales</taxon>
        <taxon>Phyllobacteriaceae</taxon>
        <taxon>Mesorhizobium</taxon>
    </lineage>
</organism>
<accession>A0A330HSK2</accession>
<dbReference type="Proteomes" id="UP000251558">
    <property type="component" value="Unassembled WGS sequence"/>
</dbReference>
<feature type="transmembrane region" description="Helical" evidence="1">
    <location>
        <begin position="12"/>
        <end position="30"/>
    </location>
</feature>
<reference evidence="3 4" key="2">
    <citation type="submission" date="2018-07" db="EMBL/GenBank/DDBJ databases">
        <title>Diversity of Mesorhizobium strains in Brazil.</title>
        <authorList>
            <person name="Helene L.C.F."/>
            <person name="Dall'Agnol R."/>
            <person name="Delamuta J.R.M."/>
            <person name="Hungria M."/>
        </authorList>
    </citation>
    <scope>NUCLEOTIDE SEQUENCE [LARGE SCALE GENOMIC DNA]</scope>
    <source>
        <strain evidence="3 4">AC99b</strain>
    </source>
</reference>
<gene>
    <name evidence="3" type="ORF">DPM33_08660</name>
</gene>
<dbReference type="OrthoDB" id="7818056at2"/>
<feature type="domain" description="EamA" evidence="2">
    <location>
        <begin position="157"/>
        <end position="285"/>
    </location>
</feature>
<keyword evidence="1" id="KW-0472">Membrane</keyword>
<evidence type="ECO:0000259" key="2">
    <source>
        <dbReference type="Pfam" id="PF00892"/>
    </source>
</evidence>
<sequence length="313" mass="34619">MSASKTQDDSATPPAAMLLMLCVYVCFTFLDTSSKYLVLAGVSALIVAWTRFTVHVLLVGLFLRGWREPSRFRANNLPAHILRGCLLFGSTMFNILALKTLQLAETTSIYFFGPMVITALAGPLLGEWAGWRRWLAILTGFVGVLVITRPGVGVFGIGHLFALGSMLSNSFYVIMTRRMSSTETSESLILFSALAPAVLLLPTLPFSHALPQDGWHWIILLMLGVFGAGGHYLLVQAYRLATTTALAPYPYSQMVWMIVSGWVIFHQFPDRWTLLGAAIIVASGLYIIHREHRLRLRNLATVDTEAETLAKKL</sequence>
<name>A0A330HSK2_9HYPH</name>
<dbReference type="EMBL" id="QMBP01000003">
    <property type="protein sequence ID" value="RAZ91651.1"/>
    <property type="molecule type" value="Genomic_DNA"/>
</dbReference>
<feature type="transmembrane region" description="Helical" evidence="1">
    <location>
        <begin position="214"/>
        <end position="234"/>
    </location>
</feature>
<feature type="transmembrane region" description="Helical" evidence="1">
    <location>
        <begin position="246"/>
        <end position="265"/>
    </location>
</feature>
<feature type="transmembrane region" description="Helical" evidence="1">
    <location>
        <begin position="84"/>
        <end position="103"/>
    </location>
</feature>
<evidence type="ECO:0000313" key="4">
    <source>
        <dbReference type="Proteomes" id="UP000251558"/>
    </source>
</evidence>
<feature type="domain" description="EamA" evidence="2">
    <location>
        <begin position="16"/>
        <end position="148"/>
    </location>
</feature>
<dbReference type="Pfam" id="PF00892">
    <property type="entry name" value="EamA"/>
    <property type="match status" value="2"/>
</dbReference>
<feature type="transmembrane region" description="Helical" evidence="1">
    <location>
        <begin position="36"/>
        <end position="63"/>
    </location>
</feature>
<dbReference type="GO" id="GO:0016020">
    <property type="term" value="C:membrane"/>
    <property type="evidence" value="ECO:0007669"/>
    <property type="project" value="InterPro"/>
</dbReference>
<comment type="caution">
    <text evidence="3">The sequence shown here is derived from an EMBL/GenBank/DDBJ whole genome shotgun (WGS) entry which is preliminary data.</text>
</comment>
<dbReference type="InterPro" id="IPR037185">
    <property type="entry name" value="EmrE-like"/>
</dbReference>
<dbReference type="PANTHER" id="PTHR22911:SF103">
    <property type="entry name" value="BLR2811 PROTEIN"/>
    <property type="match status" value="1"/>
</dbReference>
<dbReference type="SUPFAM" id="SSF103481">
    <property type="entry name" value="Multidrug resistance efflux transporter EmrE"/>
    <property type="match status" value="2"/>
</dbReference>
<dbReference type="AlphaFoldDB" id="A0A330HSK2"/>
<dbReference type="PANTHER" id="PTHR22911">
    <property type="entry name" value="ACYL-MALONYL CONDENSING ENZYME-RELATED"/>
    <property type="match status" value="1"/>
</dbReference>
<keyword evidence="1" id="KW-0812">Transmembrane</keyword>
<dbReference type="InterPro" id="IPR000620">
    <property type="entry name" value="EamA_dom"/>
</dbReference>
<proteinExistence type="predicted"/>
<feature type="transmembrane region" description="Helical" evidence="1">
    <location>
        <begin position="271"/>
        <end position="288"/>
    </location>
</feature>
<feature type="transmembrane region" description="Helical" evidence="1">
    <location>
        <begin position="187"/>
        <end position="208"/>
    </location>
</feature>
<keyword evidence="1" id="KW-1133">Transmembrane helix</keyword>